<proteinExistence type="predicted"/>
<keyword evidence="4" id="KW-1185">Reference proteome</keyword>
<dbReference type="EMBL" id="JAHBCL010000006">
    <property type="protein sequence ID" value="MBS7525997.1"/>
    <property type="molecule type" value="Genomic_DNA"/>
</dbReference>
<evidence type="ECO:0000313" key="3">
    <source>
        <dbReference type="EMBL" id="MBS7525997.1"/>
    </source>
</evidence>
<sequence>MAITLKQLCQYAKENYGMEIISAKNNMNHVVDWVHMLEDPETATFLHGHELIFTTGIGQRNTTWFLAFVKELIEHRAAGLVLNIGPYIQAVPDDLKAFCDENQFPLFTIPWKTRIVDITNDFCHRIMDAEKNEISVAEAFRDIVFFPEKTVEHKPVLEHNAFDTEAEYCLFTIMMKDQGGDRFLTHEKQVRNALTKILMKYSEHFSIFRQDKLLVAVLQSYSHHIVENAILDLEAHMKLIEPNLTLHIGISETEYGIRSLALLYKRAIAVMKMADRQQMLYVAYDAIGVNKLLIEIDDSTVLKRFYEQTLGLLEDYDSKNQTDYFTILRYYLMYNNSVEKVSKELFVHRNTINYKIKKIKEILQCDLDYNDGVNLLLAYKIKDQIG</sequence>
<gene>
    <name evidence="3" type="ORF">KHM83_04800</name>
</gene>
<reference evidence="3 4" key="1">
    <citation type="submission" date="2021-05" db="EMBL/GenBank/DDBJ databases">
        <title>Fusibacter ferrireducens sp. nov., an anaerobic, sulfur- and Fe-reducing bacterium isolated from the mangrove sediment.</title>
        <authorList>
            <person name="Qiu D."/>
        </authorList>
    </citation>
    <scope>NUCLEOTIDE SEQUENCE [LARGE SCALE GENOMIC DNA]</scope>
    <source>
        <strain evidence="3 4">DSM 12116</strain>
    </source>
</reference>
<organism evidence="3 4">
    <name type="scientific">Fusibacter paucivorans</name>
    <dbReference type="NCBI Taxonomy" id="76009"/>
    <lineage>
        <taxon>Bacteria</taxon>
        <taxon>Bacillati</taxon>
        <taxon>Bacillota</taxon>
        <taxon>Clostridia</taxon>
        <taxon>Eubacteriales</taxon>
        <taxon>Eubacteriales Family XII. Incertae Sedis</taxon>
        <taxon>Fusibacter</taxon>
    </lineage>
</organism>
<dbReference type="InterPro" id="IPR012914">
    <property type="entry name" value="PucR_dom"/>
</dbReference>
<dbReference type="InterPro" id="IPR042070">
    <property type="entry name" value="PucR_C-HTH_sf"/>
</dbReference>
<dbReference type="InterPro" id="IPR051448">
    <property type="entry name" value="CdaR-like_regulators"/>
</dbReference>
<feature type="domain" description="PucR C-terminal helix-turn-helix" evidence="2">
    <location>
        <begin position="327"/>
        <end position="381"/>
    </location>
</feature>
<evidence type="ECO:0000259" key="2">
    <source>
        <dbReference type="Pfam" id="PF13556"/>
    </source>
</evidence>
<dbReference type="Pfam" id="PF07905">
    <property type="entry name" value="PucR"/>
    <property type="match status" value="1"/>
</dbReference>
<dbReference type="Pfam" id="PF13556">
    <property type="entry name" value="HTH_30"/>
    <property type="match status" value="1"/>
</dbReference>
<name>A0ABS5PMB3_9FIRM</name>
<accession>A0ABS5PMB3</accession>
<evidence type="ECO:0000313" key="4">
    <source>
        <dbReference type="Proteomes" id="UP000746471"/>
    </source>
</evidence>
<dbReference type="PANTHER" id="PTHR33744:SF1">
    <property type="entry name" value="DNA-BINDING TRANSCRIPTIONAL ACTIVATOR ADER"/>
    <property type="match status" value="1"/>
</dbReference>
<dbReference type="Proteomes" id="UP000746471">
    <property type="component" value="Unassembled WGS sequence"/>
</dbReference>
<comment type="caution">
    <text evidence="3">The sequence shown here is derived from an EMBL/GenBank/DDBJ whole genome shotgun (WGS) entry which is preliminary data.</text>
</comment>
<feature type="domain" description="Purine catabolism PurC-like" evidence="1">
    <location>
        <begin position="17"/>
        <end position="126"/>
    </location>
</feature>
<evidence type="ECO:0000259" key="1">
    <source>
        <dbReference type="Pfam" id="PF07905"/>
    </source>
</evidence>
<dbReference type="InterPro" id="IPR025736">
    <property type="entry name" value="PucR_C-HTH_dom"/>
</dbReference>
<protein>
    <submittedName>
        <fullName evidence="3">PucR family transcriptional regulator</fullName>
    </submittedName>
</protein>
<dbReference type="RefSeq" id="WP_213235781.1">
    <property type="nucleotide sequence ID" value="NZ_JAHBCL010000006.1"/>
</dbReference>
<dbReference type="PANTHER" id="PTHR33744">
    <property type="entry name" value="CARBOHYDRATE DIACID REGULATOR"/>
    <property type="match status" value="1"/>
</dbReference>
<dbReference type="Gene3D" id="1.10.10.2840">
    <property type="entry name" value="PucR C-terminal helix-turn-helix domain"/>
    <property type="match status" value="1"/>
</dbReference>